<evidence type="ECO:0000256" key="4">
    <source>
        <dbReference type="ARBA" id="ARBA00022692"/>
    </source>
</evidence>
<dbReference type="PANTHER" id="PTHR11562">
    <property type="entry name" value="CATION EFFLUX PROTEIN/ ZINC TRANSPORTER"/>
    <property type="match status" value="1"/>
</dbReference>
<feature type="region of interest" description="Disordered" evidence="9">
    <location>
        <begin position="1"/>
        <end position="28"/>
    </location>
</feature>
<feature type="transmembrane region" description="Helical" evidence="10">
    <location>
        <begin position="129"/>
        <end position="151"/>
    </location>
</feature>
<feature type="domain" description="Cation efflux protein transmembrane" evidence="11">
    <location>
        <begin position="66"/>
        <end position="396"/>
    </location>
</feature>
<proteinExistence type="inferred from homology"/>
<dbReference type="GO" id="GO:0005385">
    <property type="term" value="F:zinc ion transmembrane transporter activity"/>
    <property type="evidence" value="ECO:0007669"/>
    <property type="project" value="TreeGrafter"/>
</dbReference>
<dbReference type="Proteomes" id="UP001237642">
    <property type="component" value="Unassembled WGS sequence"/>
</dbReference>
<evidence type="ECO:0000256" key="1">
    <source>
        <dbReference type="ARBA" id="ARBA00004141"/>
    </source>
</evidence>
<evidence type="ECO:0000313" key="14">
    <source>
        <dbReference type="Proteomes" id="UP001237642"/>
    </source>
</evidence>
<reference evidence="13" key="1">
    <citation type="submission" date="2023-02" db="EMBL/GenBank/DDBJ databases">
        <title>Genome of toxic invasive species Heracleum sosnowskyi carries increased number of genes despite the absence of recent whole-genome duplications.</title>
        <authorList>
            <person name="Schelkunov M."/>
            <person name="Shtratnikova V."/>
            <person name="Makarenko M."/>
            <person name="Klepikova A."/>
            <person name="Omelchenko D."/>
            <person name="Novikova G."/>
            <person name="Obukhova E."/>
            <person name="Bogdanov V."/>
            <person name="Penin A."/>
            <person name="Logacheva M."/>
        </authorList>
    </citation>
    <scope>NUCLEOTIDE SEQUENCE</scope>
    <source>
        <strain evidence="13">Hsosn_3</strain>
        <tissue evidence="13">Leaf</tissue>
    </source>
</reference>
<comment type="caution">
    <text evidence="13">The sequence shown here is derived from an EMBL/GenBank/DDBJ whole genome shotgun (WGS) entry which is preliminary data.</text>
</comment>
<dbReference type="InterPro" id="IPR036837">
    <property type="entry name" value="Cation_efflux_CTD_sf"/>
</dbReference>
<sequence>MEHQIVPTTEEHQLKVDESPKGSEGTKVSSKALPLSCTVCPFLEAEFSFCDAEERSKSATKLCGLIFFYLIVMIIEIVGGLKANSLAVLTDAAHLLSDIAGFSISLFTVWASGWEATSQQSFGFHRLEVLGAFLSVELIWLISGTLIYAAADRMLHKKDAVNGKLMFIVATFGCVINLIMVLWLGHGHDHGHGHSHGHSHHHSYDHGHSHINSHNSGHTCIHSHDESHSHTRSRSQDHGENHSHSHTHSHNQDHCTTRSLHDHGHTGSHSQDCDHGRSVSPDSDYGHSNDLDHTHSTFNEIGNDHHGVELCEWSEEEISSLVPNSAVKSRKLNINIQGAYLHVITDLIQTIGVMIAGVIIWAKPNWLVVDLICTLVFALVALSTTIPMLRNIYCILLESTPSEIDVDHLKNDLKCMEGIKDVHDMHVWALTVGKTVLACHVIAEAGVSLNETIHKLTDYCQTTYGIQHVTIQIEEG</sequence>
<evidence type="ECO:0000313" key="13">
    <source>
        <dbReference type="EMBL" id="KAK1394256.1"/>
    </source>
</evidence>
<dbReference type="SUPFAM" id="SSF161111">
    <property type="entry name" value="Cation efflux protein transmembrane domain-like"/>
    <property type="match status" value="1"/>
</dbReference>
<dbReference type="InterPro" id="IPR050681">
    <property type="entry name" value="CDF/SLC30A"/>
</dbReference>
<keyword evidence="5" id="KW-0864">Zinc transport</keyword>
<keyword evidence="5" id="KW-0862">Zinc</keyword>
<feature type="region of interest" description="Disordered" evidence="9">
    <location>
        <begin position="191"/>
        <end position="298"/>
    </location>
</feature>
<dbReference type="Gene3D" id="1.20.1510.10">
    <property type="entry name" value="Cation efflux protein transmembrane domain"/>
    <property type="match status" value="2"/>
</dbReference>
<feature type="transmembrane region" description="Helical" evidence="10">
    <location>
        <begin position="339"/>
        <end position="361"/>
    </location>
</feature>
<dbReference type="Pfam" id="PF16916">
    <property type="entry name" value="ZT_dimer"/>
    <property type="match status" value="1"/>
</dbReference>
<dbReference type="GO" id="GO:0005773">
    <property type="term" value="C:vacuole"/>
    <property type="evidence" value="ECO:0007669"/>
    <property type="project" value="TreeGrafter"/>
</dbReference>
<dbReference type="GO" id="GO:0005886">
    <property type="term" value="C:plasma membrane"/>
    <property type="evidence" value="ECO:0007669"/>
    <property type="project" value="TreeGrafter"/>
</dbReference>
<feature type="transmembrane region" description="Helical" evidence="10">
    <location>
        <begin position="163"/>
        <end position="184"/>
    </location>
</feature>
<dbReference type="InterPro" id="IPR002524">
    <property type="entry name" value="Cation_efflux"/>
</dbReference>
<accession>A0AAD8J0S4</accession>
<keyword evidence="14" id="KW-1185">Reference proteome</keyword>
<dbReference type="SUPFAM" id="SSF160240">
    <property type="entry name" value="Cation efflux protein cytoplasmic domain-like"/>
    <property type="match status" value="1"/>
</dbReference>
<feature type="transmembrane region" description="Helical" evidence="10">
    <location>
        <begin position="62"/>
        <end position="79"/>
    </location>
</feature>
<protein>
    <submittedName>
        <fullName evidence="13">Uncharacterized protein</fullName>
    </submittedName>
</protein>
<dbReference type="Pfam" id="PF01545">
    <property type="entry name" value="Cation_efflux"/>
    <property type="match status" value="1"/>
</dbReference>
<feature type="compositionally biased region" description="Basic and acidic residues" evidence="9">
    <location>
        <begin position="222"/>
        <end position="243"/>
    </location>
</feature>
<reference evidence="13" key="2">
    <citation type="submission" date="2023-05" db="EMBL/GenBank/DDBJ databases">
        <authorList>
            <person name="Schelkunov M.I."/>
        </authorList>
    </citation>
    <scope>NUCLEOTIDE SEQUENCE</scope>
    <source>
        <strain evidence="13">Hsosn_3</strain>
        <tissue evidence="13">Leaf</tissue>
    </source>
</reference>
<evidence type="ECO:0000259" key="12">
    <source>
        <dbReference type="Pfam" id="PF16916"/>
    </source>
</evidence>
<feature type="transmembrane region" description="Helical" evidence="10">
    <location>
        <begin position="99"/>
        <end position="117"/>
    </location>
</feature>
<name>A0AAD8J0S4_9APIA</name>
<keyword evidence="3" id="KW-0813">Transport</keyword>
<feature type="compositionally biased region" description="Basic and acidic residues" evidence="9">
    <location>
        <begin position="284"/>
        <end position="295"/>
    </location>
</feature>
<keyword evidence="7" id="KW-0406">Ion transport</keyword>
<feature type="compositionally biased region" description="Basic and acidic residues" evidence="9">
    <location>
        <begin position="250"/>
        <end position="277"/>
    </location>
</feature>
<keyword evidence="4 10" id="KW-0812">Transmembrane</keyword>
<gene>
    <name evidence="13" type="ORF">POM88_013312</name>
</gene>
<evidence type="ECO:0000256" key="3">
    <source>
        <dbReference type="ARBA" id="ARBA00022448"/>
    </source>
</evidence>
<feature type="domain" description="Cation efflux protein cytoplasmic" evidence="12">
    <location>
        <begin position="401"/>
        <end position="475"/>
    </location>
</feature>
<dbReference type="EMBL" id="JAUIZM010000003">
    <property type="protein sequence ID" value="KAK1394256.1"/>
    <property type="molecule type" value="Genomic_DNA"/>
</dbReference>
<feature type="transmembrane region" description="Helical" evidence="10">
    <location>
        <begin position="367"/>
        <end position="389"/>
    </location>
</feature>
<evidence type="ECO:0000256" key="2">
    <source>
        <dbReference type="ARBA" id="ARBA00008873"/>
    </source>
</evidence>
<evidence type="ECO:0000256" key="7">
    <source>
        <dbReference type="ARBA" id="ARBA00023065"/>
    </source>
</evidence>
<feature type="compositionally biased region" description="Basic and acidic residues" evidence="9">
    <location>
        <begin position="1"/>
        <end position="21"/>
    </location>
</feature>
<evidence type="ECO:0000256" key="6">
    <source>
        <dbReference type="ARBA" id="ARBA00022989"/>
    </source>
</evidence>
<dbReference type="InterPro" id="IPR027469">
    <property type="entry name" value="Cation_efflux_TMD_sf"/>
</dbReference>
<organism evidence="13 14">
    <name type="scientific">Heracleum sosnowskyi</name>
    <dbReference type="NCBI Taxonomy" id="360622"/>
    <lineage>
        <taxon>Eukaryota</taxon>
        <taxon>Viridiplantae</taxon>
        <taxon>Streptophyta</taxon>
        <taxon>Embryophyta</taxon>
        <taxon>Tracheophyta</taxon>
        <taxon>Spermatophyta</taxon>
        <taxon>Magnoliopsida</taxon>
        <taxon>eudicotyledons</taxon>
        <taxon>Gunneridae</taxon>
        <taxon>Pentapetalae</taxon>
        <taxon>asterids</taxon>
        <taxon>campanulids</taxon>
        <taxon>Apiales</taxon>
        <taxon>Apiaceae</taxon>
        <taxon>Apioideae</taxon>
        <taxon>apioid superclade</taxon>
        <taxon>Tordylieae</taxon>
        <taxon>Tordyliinae</taxon>
        <taxon>Heracleum</taxon>
    </lineage>
</organism>
<comment type="similarity">
    <text evidence="2">Belongs to the cation diffusion facilitator (CDF) transporter (TC 2.A.4) family. SLC30A subfamily.</text>
</comment>
<dbReference type="AlphaFoldDB" id="A0AAD8J0S4"/>
<keyword evidence="8 10" id="KW-0472">Membrane</keyword>
<dbReference type="NCBIfam" id="TIGR01297">
    <property type="entry name" value="CDF"/>
    <property type="match status" value="1"/>
</dbReference>
<evidence type="ECO:0000256" key="5">
    <source>
        <dbReference type="ARBA" id="ARBA00022906"/>
    </source>
</evidence>
<dbReference type="PANTHER" id="PTHR11562:SF54">
    <property type="entry name" value="METAL TOLERANCE PROTEIN B"/>
    <property type="match status" value="1"/>
</dbReference>
<evidence type="ECO:0000259" key="11">
    <source>
        <dbReference type="Pfam" id="PF01545"/>
    </source>
</evidence>
<dbReference type="InterPro" id="IPR058533">
    <property type="entry name" value="Cation_efflux_TM"/>
</dbReference>
<evidence type="ECO:0000256" key="10">
    <source>
        <dbReference type="SAM" id="Phobius"/>
    </source>
</evidence>
<comment type="subcellular location">
    <subcellularLocation>
        <location evidence="1">Membrane</location>
        <topology evidence="1">Multi-pass membrane protein</topology>
    </subcellularLocation>
</comment>
<dbReference type="InterPro" id="IPR027470">
    <property type="entry name" value="Cation_efflux_CTD"/>
</dbReference>
<keyword evidence="6 10" id="KW-1133">Transmembrane helix</keyword>
<evidence type="ECO:0000256" key="9">
    <source>
        <dbReference type="SAM" id="MobiDB-lite"/>
    </source>
</evidence>
<evidence type="ECO:0000256" key="8">
    <source>
        <dbReference type="ARBA" id="ARBA00023136"/>
    </source>
</evidence>